<evidence type="ECO:0000256" key="1">
    <source>
        <dbReference type="PROSITE-ProRule" id="PRU00339"/>
    </source>
</evidence>
<keyword evidence="2" id="KW-0175">Coiled coil</keyword>
<dbReference type="Proteomes" id="UP001198163">
    <property type="component" value="Unassembled WGS sequence"/>
</dbReference>
<comment type="caution">
    <text evidence="5">The sequence shown here is derived from an EMBL/GenBank/DDBJ whole genome shotgun (WGS) entry which is preliminary data.</text>
</comment>
<name>A0AAE3EG68_9SPIR</name>
<dbReference type="PROSITE" id="PS50005">
    <property type="entry name" value="TPR"/>
    <property type="match status" value="1"/>
</dbReference>
<accession>A0AAE3EG68</accession>
<evidence type="ECO:0008006" key="7">
    <source>
        <dbReference type="Google" id="ProtNLM"/>
    </source>
</evidence>
<dbReference type="EMBL" id="JAINWA010000001">
    <property type="protein sequence ID" value="MCD1653223.1"/>
    <property type="molecule type" value="Genomic_DNA"/>
</dbReference>
<dbReference type="RefSeq" id="WP_230752133.1">
    <property type="nucleotide sequence ID" value="NZ_JAINWA010000001.1"/>
</dbReference>
<feature type="compositionally biased region" description="Acidic residues" evidence="3">
    <location>
        <begin position="234"/>
        <end position="245"/>
    </location>
</feature>
<evidence type="ECO:0000256" key="3">
    <source>
        <dbReference type="SAM" id="MobiDB-lite"/>
    </source>
</evidence>
<reference evidence="5" key="1">
    <citation type="submission" date="2021-08" db="EMBL/GenBank/DDBJ databases">
        <title>Comparative analyses of Brucepasteria parasyntrophica and Teretinema zuelzerae.</title>
        <authorList>
            <person name="Song Y."/>
            <person name="Brune A."/>
        </authorList>
    </citation>
    <scope>NUCLEOTIDE SEQUENCE</scope>
    <source>
        <strain evidence="5">DSM 1903</strain>
    </source>
</reference>
<dbReference type="SMART" id="SM00028">
    <property type="entry name" value="TPR"/>
    <property type="match status" value="3"/>
</dbReference>
<keyword evidence="4" id="KW-0732">Signal</keyword>
<dbReference type="InterPro" id="IPR019734">
    <property type="entry name" value="TPR_rpt"/>
</dbReference>
<dbReference type="Gene3D" id="1.25.40.10">
    <property type="entry name" value="Tetratricopeptide repeat domain"/>
    <property type="match status" value="2"/>
</dbReference>
<feature type="coiled-coil region" evidence="2">
    <location>
        <begin position="169"/>
        <end position="214"/>
    </location>
</feature>
<evidence type="ECO:0000313" key="6">
    <source>
        <dbReference type="Proteomes" id="UP001198163"/>
    </source>
</evidence>
<dbReference type="AlphaFoldDB" id="A0AAE3EG68"/>
<organism evidence="5 6">
    <name type="scientific">Teretinema zuelzerae</name>
    <dbReference type="NCBI Taxonomy" id="156"/>
    <lineage>
        <taxon>Bacteria</taxon>
        <taxon>Pseudomonadati</taxon>
        <taxon>Spirochaetota</taxon>
        <taxon>Spirochaetia</taxon>
        <taxon>Spirochaetales</taxon>
        <taxon>Treponemataceae</taxon>
        <taxon>Teretinema</taxon>
    </lineage>
</organism>
<protein>
    <recommendedName>
        <fullName evidence="7">Tetratricopeptide repeat protein</fullName>
    </recommendedName>
</protein>
<feature type="signal peptide" evidence="4">
    <location>
        <begin position="1"/>
        <end position="27"/>
    </location>
</feature>
<dbReference type="Pfam" id="PF13181">
    <property type="entry name" value="TPR_8"/>
    <property type="match status" value="1"/>
</dbReference>
<feature type="chain" id="PRO_5041905789" description="Tetratricopeptide repeat protein" evidence="4">
    <location>
        <begin position="28"/>
        <end position="245"/>
    </location>
</feature>
<evidence type="ECO:0000313" key="5">
    <source>
        <dbReference type="EMBL" id="MCD1653223.1"/>
    </source>
</evidence>
<dbReference type="InterPro" id="IPR011990">
    <property type="entry name" value="TPR-like_helical_dom_sf"/>
</dbReference>
<dbReference type="SUPFAM" id="SSF48452">
    <property type="entry name" value="TPR-like"/>
    <property type="match status" value="1"/>
</dbReference>
<sequence length="245" mass="27564">MNAKRRALRTLILSLSMLMLTSFSAFALDYFAEGERLFRENRPEEAIPLLYQASLQPGVDPRVFVYLGLGYQQTGKYADAVSAFMRGASAPGTDRKVLFFNAGNVYFLQELFAEAESMYVRAAEIDAFWAPVYLNRANARVRLGRFAEAAADYRNYLMLDPATWQKDSIRQIIALLESEETERKNAELRSEAERVAAEAERAAAAERYQRIMDEVSSSLQSVDAASTLSAGSEDVMEYNEEAQLE</sequence>
<feature type="repeat" description="TPR" evidence="1">
    <location>
        <begin position="130"/>
        <end position="163"/>
    </location>
</feature>
<evidence type="ECO:0000256" key="2">
    <source>
        <dbReference type="SAM" id="Coils"/>
    </source>
</evidence>
<keyword evidence="6" id="KW-1185">Reference proteome</keyword>
<proteinExistence type="predicted"/>
<gene>
    <name evidence="5" type="ORF">K7J14_00680</name>
</gene>
<evidence type="ECO:0000256" key="4">
    <source>
        <dbReference type="SAM" id="SignalP"/>
    </source>
</evidence>
<keyword evidence="1" id="KW-0802">TPR repeat</keyword>
<feature type="region of interest" description="Disordered" evidence="3">
    <location>
        <begin position="223"/>
        <end position="245"/>
    </location>
</feature>